<keyword evidence="6" id="KW-0238">DNA-binding</keyword>
<feature type="domain" description="SBP-type" evidence="12">
    <location>
        <begin position="54"/>
        <end position="131"/>
    </location>
</feature>
<evidence type="ECO:0000256" key="6">
    <source>
        <dbReference type="ARBA" id="ARBA00023125"/>
    </source>
</evidence>
<keyword evidence="4" id="KW-0862">Zinc</keyword>
<dbReference type="InterPro" id="IPR004333">
    <property type="entry name" value="SBP_dom"/>
</dbReference>
<dbReference type="GO" id="GO:0008270">
    <property type="term" value="F:zinc ion binding"/>
    <property type="evidence" value="ECO:0007669"/>
    <property type="project" value="UniProtKB-KW"/>
</dbReference>
<comment type="caution">
    <text evidence="13">The sequence shown here is derived from an EMBL/GenBank/DDBJ whole genome shotgun (WGS) entry which is preliminary data.</text>
</comment>
<evidence type="ECO:0000256" key="2">
    <source>
        <dbReference type="ARBA" id="ARBA00022723"/>
    </source>
</evidence>
<evidence type="ECO:0000313" key="14">
    <source>
        <dbReference type="Proteomes" id="UP000826271"/>
    </source>
</evidence>
<evidence type="ECO:0000256" key="5">
    <source>
        <dbReference type="ARBA" id="ARBA00023015"/>
    </source>
</evidence>
<feature type="region of interest" description="Disordered" evidence="11">
    <location>
        <begin position="1"/>
        <end position="20"/>
    </location>
</feature>
<feature type="compositionally biased region" description="Basic residues" evidence="11">
    <location>
        <begin position="121"/>
        <end position="131"/>
    </location>
</feature>
<reference evidence="13" key="1">
    <citation type="submission" date="2019-10" db="EMBL/GenBank/DDBJ databases">
        <authorList>
            <person name="Zhang R."/>
            <person name="Pan Y."/>
            <person name="Wang J."/>
            <person name="Ma R."/>
            <person name="Yu S."/>
        </authorList>
    </citation>
    <scope>NUCLEOTIDE SEQUENCE</scope>
    <source>
        <strain evidence="13">LA-IB0</strain>
        <tissue evidence="13">Leaf</tissue>
    </source>
</reference>
<dbReference type="PROSITE" id="PS51141">
    <property type="entry name" value="ZF_SBP"/>
    <property type="match status" value="1"/>
</dbReference>
<evidence type="ECO:0000256" key="11">
    <source>
        <dbReference type="SAM" id="MobiDB-lite"/>
    </source>
</evidence>
<feature type="region of interest" description="Disordered" evidence="11">
    <location>
        <begin position="121"/>
        <end position="142"/>
    </location>
</feature>
<protein>
    <recommendedName>
        <fullName evidence="12">SBP-type domain-containing protein</fullName>
    </recommendedName>
</protein>
<dbReference type="Pfam" id="PF03110">
    <property type="entry name" value="SBP"/>
    <property type="match status" value="1"/>
</dbReference>
<keyword evidence="5" id="KW-0805">Transcription regulation</keyword>
<dbReference type="Proteomes" id="UP000826271">
    <property type="component" value="Unassembled WGS sequence"/>
</dbReference>
<dbReference type="AlphaFoldDB" id="A0AAV6WKD9"/>
<keyword evidence="7" id="KW-0804">Transcription</keyword>
<proteinExistence type="predicted"/>
<evidence type="ECO:0000256" key="8">
    <source>
        <dbReference type="ARBA" id="ARBA00023242"/>
    </source>
</evidence>
<evidence type="ECO:0000259" key="12">
    <source>
        <dbReference type="PROSITE" id="PS51141"/>
    </source>
</evidence>
<name>A0AAV6WKD9_9LAMI</name>
<evidence type="ECO:0000256" key="3">
    <source>
        <dbReference type="ARBA" id="ARBA00022771"/>
    </source>
</evidence>
<keyword evidence="3 10" id="KW-0863">Zinc-finger</keyword>
<accession>A0AAV6WKD9</accession>
<evidence type="ECO:0000256" key="1">
    <source>
        <dbReference type="ARBA" id="ARBA00004123"/>
    </source>
</evidence>
<dbReference type="Gene3D" id="4.10.1100.10">
    <property type="entry name" value="Transcription factor, SBP-box domain"/>
    <property type="match status" value="1"/>
</dbReference>
<evidence type="ECO:0000256" key="4">
    <source>
        <dbReference type="ARBA" id="ARBA00022833"/>
    </source>
</evidence>
<evidence type="ECO:0000256" key="7">
    <source>
        <dbReference type="ARBA" id="ARBA00023163"/>
    </source>
</evidence>
<dbReference type="SUPFAM" id="SSF103612">
    <property type="entry name" value="SBT domain"/>
    <property type="match status" value="1"/>
</dbReference>
<evidence type="ECO:0000256" key="10">
    <source>
        <dbReference type="PROSITE-ProRule" id="PRU00470"/>
    </source>
</evidence>
<dbReference type="PANTHER" id="PTHR31251:SF191">
    <property type="entry name" value="SBP-TYPE DOMAIN-CONTAINING PROTEIN"/>
    <property type="match status" value="1"/>
</dbReference>
<organism evidence="13 14">
    <name type="scientific">Buddleja alternifolia</name>
    <dbReference type="NCBI Taxonomy" id="168488"/>
    <lineage>
        <taxon>Eukaryota</taxon>
        <taxon>Viridiplantae</taxon>
        <taxon>Streptophyta</taxon>
        <taxon>Embryophyta</taxon>
        <taxon>Tracheophyta</taxon>
        <taxon>Spermatophyta</taxon>
        <taxon>Magnoliopsida</taxon>
        <taxon>eudicotyledons</taxon>
        <taxon>Gunneridae</taxon>
        <taxon>Pentapetalae</taxon>
        <taxon>asterids</taxon>
        <taxon>lamiids</taxon>
        <taxon>Lamiales</taxon>
        <taxon>Scrophulariaceae</taxon>
        <taxon>Buddlejeae</taxon>
        <taxon>Buddleja</taxon>
    </lineage>
</organism>
<sequence length="336" mass="36593">MSRMEKGSSSSSSSGGGDSVNGLNFGKKIYFAGGGPPPSPAKKGRTAAVHGGQAARCQVEGCNVDLSDAKAYYSRHKVCGMHSKSPKVIVSGLEQRFCQQCSRFHQLPEFDQGKRSCRRRLAGHNERRRKPPPGPLLSPRFESLSPSMFDNDSKNGGFVMDFSAYPTLGARDSWPNTTTELGLRNEATTITGKYQLPWQSNSQNHLLQGSTTRPSFNPGPGSSEDCYSALSLLSNQPWAPRTRASSSNNFHGTNGSTMVVNPGQIPGPSWGFKDNQDNNTMHEMPPDIGLGQISQPGNTGQYGGDLRLGQRNERQFGDHELSRGYDSSVQHMHWSL</sequence>
<dbReference type="PANTHER" id="PTHR31251">
    <property type="entry name" value="SQUAMOSA PROMOTER-BINDING-LIKE PROTEIN 4"/>
    <property type="match status" value="1"/>
</dbReference>
<keyword evidence="14" id="KW-1185">Reference proteome</keyword>
<dbReference type="EMBL" id="WHWC01000016">
    <property type="protein sequence ID" value="KAG8367937.1"/>
    <property type="molecule type" value="Genomic_DNA"/>
</dbReference>
<evidence type="ECO:0000313" key="13">
    <source>
        <dbReference type="EMBL" id="KAG8367937.1"/>
    </source>
</evidence>
<gene>
    <name evidence="13" type="ORF">BUALT_Bualt16G0124600</name>
</gene>
<dbReference type="InterPro" id="IPR044817">
    <property type="entry name" value="SBP-like"/>
</dbReference>
<dbReference type="FunFam" id="4.10.1100.10:FF:000001">
    <property type="entry name" value="Squamosa promoter-binding-like protein 14"/>
    <property type="match status" value="1"/>
</dbReference>
<dbReference type="InterPro" id="IPR036893">
    <property type="entry name" value="SBP_sf"/>
</dbReference>
<dbReference type="GO" id="GO:0005634">
    <property type="term" value="C:nucleus"/>
    <property type="evidence" value="ECO:0007669"/>
    <property type="project" value="UniProtKB-SubCell"/>
</dbReference>
<evidence type="ECO:0000256" key="9">
    <source>
        <dbReference type="ARBA" id="ARBA00056472"/>
    </source>
</evidence>
<keyword evidence="2" id="KW-0479">Metal-binding</keyword>
<dbReference type="GO" id="GO:0003677">
    <property type="term" value="F:DNA binding"/>
    <property type="evidence" value="ECO:0007669"/>
    <property type="project" value="UniProtKB-KW"/>
</dbReference>
<comment type="function">
    <text evidence="9">Probable transcriptional factor. Binds to the promoter of the SQUAMOSA gene.</text>
</comment>
<comment type="subcellular location">
    <subcellularLocation>
        <location evidence="1">Nucleus</location>
    </subcellularLocation>
</comment>
<keyword evidence="8" id="KW-0539">Nucleus</keyword>